<reference evidence="2" key="1">
    <citation type="submission" date="2023-06" db="EMBL/GenBank/DDBJ databases">
        <authorList>
            <person name="Kurt Z."/>
        </authorList>
    </citation>
    <scope>NUCLEOTIDE SEQUENCE</scope>
</reference>
<keyword evidence="4" id="KW-1185">Reference proteome</keyword>
<comment type="caution">
    <text evidence="2">The sequence shown here is derived from an EMBL/GenBank/DDBJ whole genome shotgun (WGS) entry which is preliminary data.</text>
</comment>
<evidence type="ECO:0000313" key="2">
    <source>
        <dbReference type="EMBL" id="CAI9956489.1"/>
    </source>
</evidence>
<dbReference type="AlphaFoldDB" id="A0AA86QC29"/>
<accession>A0AA86QC29</accession>
<evidence type="ECO:0000256" key="1">
    <source>
        <dbReference type="SAM" id="Phobius"/>
    </source>
</evidence>
<evidence type="ECO:0000313" key="4">
    <source>
        <dbReference type="Proteomes" id="UP001642409"/>
    </source>
</evidence>
<protein>
    <submittedName>
        <fullName evidence="3">Hypothetical_protein</fullName>
    </submittedName>
</protein>
<dbReference type="EMBL" id="CATOUU010000873">
    <property type="protein sequence ID" value="CAI9956489.1"/>
    <property type="molecule type" value="Genomic_DNA"/>
</dbReference>
<keyword evidence="1" id="KW-1133">Transmembrane helix</keyword>
<feature type="transmembrane region" description="Helical" evidence="1">
    <location>
        <begin position="7"/>
        <end position="25"/>
    </location>
</feature>
<organism evidence="2">
    <name type="scientific">Hexamita inflata</name>
    <dbReference type="NCBI Taxonomy" id="28002"/>
    <lineage>
        <taxon>Eukaryota</taxon>
        <taxon>Metamonada</taxon>
        <taxon>Diplomonadida</taxon>
        <taxon>Hexamitidae</taxon>
        <taxon>Hexamitinae</taxon>
        <taxon>Hexamita</taxon>
    </lineage>
</organism>
<evidence type="ECO:0000313" key="3">
    <source>
        <dbReference type="EMBL" id="CAL6047215.1"/>
    </source>
</evidence>
<sequence>MIDSIDFLLTIIDIIVLRIIFVYYSNNLKSCFSGSLIALIYYYDHQGVIFDISLLIVNVQINQYNTSKDTKQYNCHSIPSLQSRRHFILACHEFKASLCPIFFLLNIRTKQFYRKKPMNKKKRKQTEVLKLIGKRFKTGEPSQYICVHFEIFKILSLIRNSILSIMFTFKSEHFLFQNRL</sequence>
<proteinExistence type="predicted"/>
<gene>
    <name evidence="3" type="ORF">HINF_LOCUS42103</name>
    <name evidence="2" type="ORF">HINF_LOCUS44134</name>
</gene>
<keyword evidence="1" id="KW-0812">Transmembrane</keyword>
<reference evidence="3 4" key="2">
    <citation type="submission" date="2024-07" db="EMBL/GenBank/DDBJ databases">
        <authorList>
            <person name="Akdeniz Z."/>
        </authorList>
    </citation>
    <scope>NUCLEOTIDE SEQUENCE [LARGE SCALE GENOMIC DNA]</scope>
</reference>
<dbReference type="EMBL" id="CAXDID020000170">
    <property type="protein sequence ID" value="CAL6047215.1"/>
    <property type="molecule type" value="Genomic_DNA"/>
</dbReference>
<dbReference type="Proteomes" id="UP001642409">
    <property type="component" value="Unassembled WGS sequence"/>
</dbReference>
<keyword evidence="1" id="KW-0472">Membrane</keyword>
<name>A0AA86QC29_9EUKA</name>